<keyword evidence="2" id="KW-1185">Reference proteome</keyword>
<evidence type="ECO:0000313" key="2">
    <source>
        <dbReference type="Proteomes" id="UP001367676"/>
    </source>
</evidence>
<comment type="caution">
    <text evidence="1">The sequence shown here is derived from an EMBL/GenBank/DDBJ whole genome shotgun (WGS) entry which is preliminary data.</text>
</comment>
<gene>
    <name evidence="1" type="ORF">V9T40_007104</name>
</gene>
<evidence type="ECO:0000313" key="1">
    <source>
        <dbReference type="EMBL" id="KAK7605246.1"/>
    </source>
</evidence>
<reference evidence="1 2" key="1">
    <citation type="submission" date="2024-03" db="EMBL/GenBank/DDBJ databases">
        <title>Adaptation during the transition from Ophiocordyceps entomopathogen to insect associate is accompanied by gene loss and intensified selection.</title>
        <authorList>
            <person name="Ward C.M."/>
            <person name="Onetto C.A."/>
            <person name="Borneman A.R."/>
        </authorList>
    </citation>
    <scope>NUCLEOTIDE SEQUENCE [LARGE SCALE GENOMIC DNA]</scope>
    <source>
        <strain evidence="1">AWRI1</strain>
        <tissue evidence="1">Single Adult Female</tissue>
    </source>
</reference>
<sequence>MCQKFDISTEPGPELDMSLVNLMSATQGWKTLRYNVINNVKPNYDDSHRREFSVELKSSPVGITGISIAEAVELLRAGEGGGGGGCGRPFGGLDGQLNVARVVRVCPCHSATSLAKDAADRRSLATHLRTAAVDVTRKWLSAISPQTMILLGVDICSQYGDLIGDFADSMSILAEV</sequence>
<dbReference type="EMBL" id="JBBCAQ010000002">
    <property type="protein sequence ID" value="KAK7605246.1"/>
    <property type="molecule type" value="Genomic_DNA"/>
</dbReference>
<proteinExistence type="predicted"/>
<organism evidence="1 2">
    <name type="scientific">Parthenolecanium corni</name>
    <dbReference type="NCBI Taxonomy" id="536013"/>
    <lineage>
        <taxon>Eukaryota</taxon>
        <taxon>Metazoa</taxon>
        <taxon>Ecdysozoa</taxon>
        <taxon>Arthropoda</taxon>
        <taxon>Hexapoda</taxon>
        <taxon>Insecta</taxon>
        <taxon>Pterygota</taxon>
        <taxon>Neoptera</taxon>
        <taxon>Paraneoptera</taxon>
        <taxon>Hemiptera</taxon>
        <taxon>Sternorrhyncha</taxon>
        <taxon>Coccoidea</taxon>
        <taxon>Coccidae</taxon>
        <taxon>Parthenolecanium</taxon>
    </lineage>
</organism>
<dbReference type="AlphaFoldDB" id="A0AAN9TVR8"/>
<protein>
    <submittedName>
        <fullName evidence="1">Uncharacterized protein</fullName>
    </submittedName>
</protein>
<name>A0AAN9TVR8_9HEMI</name>
<accession>A0AAN9TVR8</accession>
<dbReference type="Proteomes" id="UP001367676">
    <property type="component" value="Unassembled WGS sequence"/>
</dbReference>